<dbReference type="AlphaFoldDB" id="A0A6G9ICT3"/>
<feature type="domain" description="HTH deoR-type" evidence="4">
    <location>
        <begin position="2"/>
        <end position="57"/>
    </location>
</feature>
<keyword evidence="2" id="KW-0238">DNA-binding</keyword>
<reference evidence="5 6" key="1">
    <citation type="submission" date="2020-03" db="EMBL/GenBank/DDBJ databases">
        <title>Complete genome sequence of Orbus sp. IPMB12 (BCRC 80908).</title>
        <authorList>
            <person name="Lo W.-S."/>
            <person name="Chang T.-H."/>
            <person name="Kuo C.-H."/>
        </authorList>
    </citation>
    <scope>NUCLEOTIDE SEQUENCE [LARGE SCALE GENOMIC DNA]</scope>
    <source>
        <strain evidence="5 6">IPMB12</strain>
    </source>
</reference>
<dbReference type="InterPro" id="IPR037171">
    <property type="entry name" value="NagB/RpiA_transferase-like"/>
</dbReference>
<dbReference type="InterPro" id="IPR036388">
    <property type="entry name" value="WH-like_DNA-bd_sf"/>
</dbReference>
<dbReference type="GO" id="GO:0003700">
    <property type="term" value="F:DNA-binding transcription factor activity"/>
    <property type="evidence" value="ECO:0007669"/>
    <property type="project" value="InterPro"/>
</dbReference>
<dbReference type="Pfam" id="PF00455">
    <property type="entry name" value="DeoRC"/>
    <property type="match status" value="1"/>
</dbReference>
<keyword evidence="3" id="KW-0804">Transcription</keyword>
<accession>A0A6G9ICT3</accession>
<dbReference type="Pfam" id="PF08220">
    <property type="entry name" value="HTH_DeoR"/>
    <property type="match status" value="1"/>
</dbReference>
<proteinExistence type="predicted"/>
<dbReference type="InterPro" id="IPR001034">
    <property type="entry name" value="DeoR_HTH"/>
</dbReference>
<protein>
    <submittedName>
        <fullName evidence="5">DeoR/GlpR transcriptional regulator</fullName>
    </submittedName>
</protein>
<evidence type="ECO:0000256" key="2">
    <source>
        <dbReference type="ARBA" id="ARBA00023125"/>
    </source>
</evidence>
<evidence type="ECO:0000256" key="3">
    <source>
        <dbReference type="ARBA" id="ARBA00023163"/>
    </source>
</evidence>
<dbReference type="EMBL" id="CP050253">
    <property type="protein sequence ID" value="QIQ22046.1"/>
    <property type="molecule type" value="Genomic_DNA"/>
</dbReference>
<dbReference type="PROSITE" id="PS51000">
    <property type="entry name" value="HTH_DEOR_2"/>
    <property type="match status" value="1"/>
</dbReference>
<evidence type="ECO:0000313" key="5">
    <source>
        <dbReference type="EMBL" id="QIQ22046.1"/>
    </source>
</evidence>
<dbReference type="KEGG" id="orb:IPMB12_10340"/>
<dbReference type="PANTHER" id="PTHR30363:SF60">
    <property type="entry name" value="HTH-TYPE TRANSCRIPTIONAL REGULATOR IOLR"/>
    <property type="match status" value="1"/>
</dbReference>
<dbReference type="RefSeq" id="WP_166917343.1">
    <property type="nucleotide sequence ID" value="NZ_CP050253.1"/>
</dbReference>
<dbReference type="InterPro" id="IPR014036">
    <property type="entry name" value="DeoR-like_C"/>
</dbReference>
<organism evidence="5 6">
    <name type="scientific">Zophobihabitans entericus</name>
    <dbReference type="NCBI Taxonomy" id="1635327"/>
    <lineage>
        <taxon>Bacteria</taxon>
        <taxon>Pseudomonadati</taxon>
        <taxon>Pseudomonadota</taxon>
        <taxon>Gammaproteobacteria</taxon>
        <taxon>Orbales</taxon>
        <taxon>Orbaceae</taxon>
        <taxon>Zophobihabitans</taxon>
    </lineage>
</organism>
<dbReference type="Gene3D" id="1.10.10.10">
    <property type="entry name" value="Winged helix-like DNA-binding domain superfamily/Winged helix DNA-binding domain"/>
    <property type="match status" value="1"/>
</dbReference>
<gene>
    <name evidence="5" type="ORF">IPMB12_10340</name>
</gene>
<dbReference type="PANTHER" id="PTHR30363">
    <property type="entry name" value="HTH-TYPE TRANSCRIPTIONAL REGULATOR SRLR-RELATED"/>
    <property type="match status" value="1"/>
</dbReference>
<dbReference type="InterPro" id="IPR050313">
    <property type="entry name" value="Carb_Metab_HTH_regulators"/>
</dbReference>
<dbReference type="SMART" id="SM01134">
    <property type="entry name" value="DeoRC"/>
    <property type="match status" value="1"/>
</dbReference>
<sequence>MKEKRIQEIKKYIDTYELVSIESLCEKFNMSKNTIRRDINILEQQGAIQKVYGGVATLHQKLPGSDTRGNINPQAKDSIVRSAATLIQPNELIFIDAGTTTKNIVKYFPRDFNFTVLTNSFDIIESIVDFDNVNLVVIGNIFRRKTRSFTGDGSLSVVLNKYNINKAFMASSGLSIENGLTNYDVQEHELKSAIVQRSRKVFLLADESKFGRDSLLTYAHIDDLAGVITSSLPSDEYVNYFEEHHIQLIIAK</sequence>
<keyword evidence="1" id="KW-0805">Transcription regulation</keyword>
<dbReference type="Proteomes" id="UP000501168">
    <property type="component" value="Chromosome"/>
</dbReference>
<dbReference type="SUPFAM" id="SSF46785">
    <property type="entry name" value="Winged helix' DNA-binding domain"/>
    <property type="match status" value="1"/>
</dbReference>
<evidence type="ECO:0000313" key="6">
    <source>
        <dbReference type="Proteomes" id="UP000501168"/>
    </source>
</evidence>
<dbReference type="InParanoid" id="A0A6G9ICT3"/>
<dbReference type="PROSITE" id="PS00894">
    <property type="entry name" value="HTH_DEOR_1"/>
    <property type="match status" value="1"/>
</dbReference>
<dbReference type="PRINTS" id="PR00037">
    <property type="entry name" value="HTHLACR"/>
</dbReference>
<keyword evidence="6" id="KW-1185">Reference proteome</keyword>
<dbReference type="InterPro" id="IPR018356">
    <property type="entry name" value="Tscrpt_reg_HTH_DeoR_CS"/>
</dbReference>
<evidence type="ECO:0000259" key="4">
    <source>
        <dbReference type="PROSITE" id="PS51000"/>
    </source>
</evidence>
<dbReference type="SUPFAM" id="SSF100950">
    <property type="entry name" value="NagB/RpiA/CoA transferase-like"/>
    <property type="match status" value="1"/>
</dbReference>
<name>A0A6G9ICT3_9GAMM</name>
<evidence type="ECO:0000256" key="1">
    <source>
        <dbReference type="ARBA" id="ARBA00023015"/>
    </source>
</evidence>
<dbReference type="GO" id="GO:0003677">
    <property type="term" value="F:DNA binding"/>
    <property type="evidence" value="ECO:0007669"/>
    <property type="project" value="UniProtKB-KW"/>
</dbReference>
<dbReference type="InterPro" id="IPR036390">
    <property type="entry name" value="WH_DNA-bd_sf"/>
</dbReference>
<dbReference type="SMART" id="SM00420">
    <property type="entry name" value="HTH_DEOR"/>
    <property type="match status" value="1"/>
</dbReference>